<dbReference type="Gene3D" id="3.10.20.310">
    <property type="entry name" value="membrane protein fhac"/>
    <property type="match status" value="5"/>
</dbReference>
<keyword evidence="5 8" id="KW-0677">Repeat</keyword>
<feature type="chain" id="PRO_5033176846" description="Outer membrane protein assembly factor BamA" evidence="8">
    <location>
        <begin position="21"/>
        <end position="768"/>
    </location>
</feature>
<comment type="subunit">
    <text evidence="8">Part of the Bam complex.</text>
</comment>
<dbReference type="InterPro" id="IPR000184">
    <property type="entry name" value="Bac_surfAg_D15"/>
</dbReference>
<accession>A0A840MMB6</accession>
<evidence type="ECO:0000256" key="2">
    <source>
        <dbReference type="ARBA" id="ARBA00022452"/>
    </source>
</evidence>
<dbReference type="Gene3D" id="2.40.160.50">
    <property type="entry name" value="membrane protein fhac: a member of the omp85/tpsb transporter family"/>
    <property type="match status" value="1"/>
</dbReference>
<keyword evidence="7 8" id="KW-0998">Cell outer membrane</keyword>
<dbReference type="RefSeq" id="WP_184040626.1">
    <property type="nucleotide sequence ID" value="NZ_JACHHY010000018.1"/>
</dbReference>
<dbReference type="Pfam" id="PF07244">
    <property type="entry name" value="POTRA"/>
    <property type="match status" value="5"/>
</dbReference>
<dbReference type="PANTHER" id="PTHR12815:SF23">
    <property type="entry name" value="OUTER MEMBRANE PROTEIN ASSEMBLY FACTOR BAMA"/>
    <property type="match status" value="1"/>
</dbReference>
<comment type="similarity">
    <text evidence="8">Belongs to the BamA family.</text>
</comment>
<dbReference type="GO" id="GO:0009279">
    <property type="term" value="C:cell outer membrane"/>
    <property type="evidence" value="ECO:0007669"/>
    <property type="project" value="UniProtKB-SubCell"/>
</dbReference>
<keyword evidence="12" id="KW-1185">Reference proteome</keyword>
<dbReference type="GO" id="GO:0043165">
    <property type="term" value="P:Gram-negative-bacterium-type cell outer membrane assembly"/>
    <property type="evidence" value="ECO:0007669"/>
    <property type="project" value="UniProtKB-UniRule"/>
</dbReference>
<feature type="domain" description="POTRA" evidence="10">
    <location>
        <begin position="175"/>
        <end position="263"/>
    </location>
</feature>
<evidence type="ECO:0000256" key="1">
    <source>
        <dbReference type="ARBA" id="ARBA00004370"/>
    </source>
</evidence>
<evidence type="ECO:0000256" key="9">
    <source>
        <dbReference type="NCBIfam" id="TIGR03303"/>
    </source>
</evidence>
<dbReference type="InterPro" id="IPR039910">
    <property type="entry name" value="D15-like"/>
</dbReference>
<feature type="domain" description="POTRA" evidence="10">
    <location>
        <begin position="347"/>
        <end position="421"/>
    </location>
</feature>
<keyword evidence="6 8" id="KW-0472">Membrane</keyword>
<evidence type="ECO:0000256" key="3">
    <source>
        <dbReference type="ARBA" id="ARBA00022692"/>
    </source>
</evidence>
<evidence type="ECO:0000256" key="7">
    <source>
        <dbReference type="ARBA" id="ARBA00023237"/>
    </source>
</evidence>
<organism evidence="11 12">
    <name type="scientific">Chitinivorax tropicus</name>
    <dbReference type="NCBI Taxonomy" id="714531"/>
    <lineage>
        <taxon>Bacteria</taxon>
        <taxon>Pseudomonadati</taxon>
        <taxon>Pseudomonadota</taxon>
        <taxon>Betaproteobacteria</taxon>
        <taxon>Chitinivorax</taxon>
    </lineage>
</organism>
<keyword evidence="3 8" id="KW-0812">Transmembrane</keyword>
<keyword evidence="2 8" id="KW-1134">Transmembrane beta strand</keyword>
<keyword evidence="4 8" id="KW-0732">Signal</keyword>
<comment type="subcellular location">
    <subcellularLocation>
        <location evidence="8">Cell outer membrane</location>
    </subcellularLocation>
    <subcellularLocation>
        <location evidence="1">Membrane</location>
    </subcellularLocation>
</comment>
<proteinExistence type="inferred from homology"/>
<dbReference type="GO" id="GO:0051205">
    <property type="term" value="P:protein insertion into membrane"/>
    <property type="evidence" value="ECO:0007669"/>
    <property type="project" value="UniProtKB-UniRule"/>
</dbReference>
<evidence type="ECO:0000313" key="12">
    <source>
        <dbReference type="Proteomes" id="UP000575898"/>
    </source>
</evidence>
<name>A0A840MMB6_9PROT</name>
<protein>
    <recommendedName>
        <fullName evidence="8 9">Outer membrane protein assembly factor BamA</fullName>
    </recommendedName>
</protein>
<evidence type="ECO:0000313" key="11">
    <source>
        <dbReference type="EMBL" id="MBB5019560.1"/>
    </source>
</evidence>
<evidence type="ECO:0000256" key="8">
    <source>
        <dbReference type="HAMAP-Rule" id="MF_01430"/>
    </source>
</evidence>
<dbReference type="EMBL" id="JACHHY010000018">
    <property type="protein sequence ID" value="MBB5019560.1"/>
    <property type="molecule type" value="Genomic_DNA"/>
</dbReference>
<feature type="domain" description="POTRA" evidence="10">
    <location>
        <begin position="92"/>
        <end position="172"/>
    </location>
</feature>
<dbReference type="Pfam" id="PF01103">
    <property type="entry name" value="Omp85"/>
    <property type="match status" value="1"/>
</dbReference>
<dbReference type="NCBIfam" id="TIGR03303">
    <property type="entry name" value="OM_YaeT"/>
    <property type="match status" value="1"/>
</dbReference>
<reference evidence="11 12" key="1">
    <citation type="submission" date="2020-08" db="EMBL/GenBank/DDBJ databases">
        <title>Genomic Encyclopedia of Type Strains, Phase IV (KMG-IV): sequencing the most valuable type-strain genomes for metagenomic binning, comparative biology and taxonomic classification.</title>
        <authorList>
            <person name="Goeker M."/>
        </authorList>
    </citation>
    <scope>NUCLEOTIDE SEQUENCE [LARGE SCALE GENOMIC DNA]</scope>
    <source>
        <strain evidence="11 12">DSM 27165</strain>
    </source>
</reference>
<evidence type="ECO:0000259" key="10">
    <source>
        <dbReference type="PROSITE" id="PS51779"/>
    </source>
</evidence>
<dbReference type="FunFam" id="3.10.20.310:FF:000002">
    <property type="entry name" value="Outer membrane protein assembly factor BamA"/>
    <property type="match status" value="1"/>
</dbReference>
<dbReference type="InterPro" id="IPR034746">
    <property type="entry name" value="POTRA"/>
</dbReference>
<evidence type="ECO:0000256" key="4">
    <source>
        <dbReference type="ARBA" id="ARBA00022729"/>
    </source>
</evidence>
<gene>
    <name evidence="8" type="primary">bamA</name>
    <name evidence="11" type="ORF">HNQ59_002862</name>
</gene>
<dbReference type="PROSITE" id="PS51779">
    <property type="entry name" value="POTRA"/>
    <property type="match status" value="5"/>
</dbReference>
<comment type="function">
    <text evidence="8">Part of the outer membrane protein assembly complex, which is involved in assembly and insertion of beta-barrel proteins into the outer membrane.</text>
</comment>
<dbReference type="PANTHER" id="PTHR12815">
    <property type="entry name" value="SORTING AND ASSEMBLY MACHINERY SAMM50 PROTEIN FAMILY MEMBER"/>
    <property type="match status" value="1"/>
</dbReference>
<evidence type="ECO:0000256" key="6">
    <source>
        <dbReference type="ARBA" id="ARBA00023136"/>
    </source>
</evidence>
<dbReference type="HAMAP" id="MF_01430">
    <property type="entry name" value="OM_assembly_BamA"/>
    <property type="match status" value="1"/>
</dbReference>
<sequence length="768" mass="84784" precursor="true">MRIKTVALAVAALFAGSAHAIEPFVIKEIRVEGVQRTEPGTVFNYLPVKVGDKLDDEKAATSIKALYATGFFQDVRLEADNGVLIVDVDERPTIFQINIEGAKDFDKDQLKKALKDNGLAESRIFDRSLLDQAIQELKRQYFGRGKYSVEIKPTVTPLERNRVAINFDISEGVVATISQINIVGNQAFKEGELLDLFSQSTGGWLSWFTKDNQYSKQKLSGDLENLRSFYLNRGYLEFNVDSTVVSISPDKKKIYLTINLTEGRKYTVSDIRVGGELLVAEEDIRKLIRVKSGDVFSRELVNESTTAISERLGNDGYAFANVNAVPELDREKQTVAFTFFVDPGRRVYVRNINITGNTKTRDEVVRREMRQIEGAWYNGAKIRRSKERIDLLGYFEDANIETPQVADSPDQVDVNVTVKEKPTGNVMAGVGFAKGSGVTFQASISQSNIFGSGKYLALGFNTNKASKLYSLSYADPYYTPDGVSRGFDLYYRKTDPNQLSLGQYNTAGMGGSMRFGLPLTEYDALNFSVGVDRSELTLLSGASQRYIDFVNQFGSRYVTLPATVGWVRDGRDSALYPTRGSLRRIDGLYAMPGGDLKYYTLNAQNQWFYPISKTFTFMLNTELGYANGYGGKPLPFFKNLYAGGIGSVRGYANGTLGTKICLAGESQATGCTGDPEGGNRKALANAELLFPIPGMKGDKSARLSLFADAGSVWTAGQKMSLGDLRYSAGVGLAWVSPVGPLKLSMAKPFNPKDNDKVERFQIQLGTLF</sequence>
<dbReference type="Proteomes" id="UP000575898">
    <property type="component" value="Unassembled WGS sequence"/>
</dbReference>
<dbReference type="PIRSF" id="PIRSF006076">
    <property type="entry name" value="OM_assembly_OMP85"/>
    <property type="match status" value="1"/>
</dbReference>
<feature type="signal peptide" evidence="8">
    <location>
        <begin position="1"/>
        <end position="20"/>
    </location>
</feature>
<comment type="caution">
    <text evidence="11">The sequence shown here is derived from an EMBL/GenBank/DDBJ whole genome shotgun (WGS) entry which is preliminary data.</text>
</comment>
<feature type="domain" description="POTRA" evidence="10">
    <location>
        <begin position="24"/>
        <end position="91"/>
    </location>
</feature>
<dbReference type="InterPro" id="IPR010827">
    <property type="entry name" value="BamA/TamA_POTRA"/>
</dbReference>
<evidence type="ECO:0000256" key="5">
    <source>
        <dbReference type="ARBA" id="ARBA00022737"/>
    </source>
</evidence>
<feature type="domain" description="POTRA" evidence="10">
    <location>
        <begin position="266"/>
        <end position="344"/>
    </location>
</feature>
<dbReference type="InterPro" id="IPR023707">
    <property type="entry name" value="OM_assembly_BamA"/>
</dbReference>
<dbReference type="AlphaFoldDB" id="A0A840MMB6"/>